<comment type="caution">
    <text evidence="2">The sequence shown here is derived from an EMBL/GenBank/DDBJ whole genome shotgun (WGS) entry which is preliminary data.</text>
</comment>
<sequence>MKSTPIRSFGRVFEASLGKRLGKVIGKALRCHVLCLIVLCVAVGCADEVSEPEYIVSPYTEKTIAFFEKSSSEYCPNVLKTVEIDGKRCLLKKQPKTIFIFFRHYILETVPEQLVQGIGFDTLIIAPRQKDKITRTNPAVLEKILSALGTICADTLELSNLDLDGSGGKKNSQRMARFLGRFGGKETPKLAPAITRCILSIKTLLIQHNTLPTIVWLQKRLDLSLCRINLTIRGELQLENLELVDRFGAASIEALTLEDFKKLNSLNCKLLREGPLPEELAIITTRPIYPMISEEIEHNIITKEWQLLVVPLQIWTDLMGPSNHPKHLIVEKLTVYIPQHGMFTELQNTSPPSMGDNIATVKVLKFLFYTKHELMFSPSIVPIIDWISRYCRGLEKLVIEESRGKTDFCLFLQNNYVEITTNPGLMSIEVGDFKCSGYQSNKKPILCLSLEAWDLYRSGMLADELTRTQTDLGQLPAEQQAMLMSREELGNDNKVCCVCKHMLADFKSSNPNTEMHILDSPIHPVCTACLNALIFNGRKAGTINCPSCRQEHILPLVKNKIEQNILGVFEIKREAPTLPVLSFPWTTPDAALPVI</sequence>
<feature type="chain" id="PRO_5008060306" description="RING-type domain-containing protein" evidence="1">
    <location>
        <begin position="47"/>
        <end position="595"/>
    </location>
</feature>
<dbReference type="AlphaFoldDB" id="A0A177EE76"/>
<evidence type="ECO:0000313" key="2">
    <source>
        <dbReference type="EMBL" id="OAG30267.1"/>
    </source>
</evidence>
<dbReference type="Proteomes" id="UP000185944">
    <property type="component" value="Unassembled WGS sequence"/>
</dbReference>
<keyword evidence="1" id="KW-0732">Signal</keyword>
<keyword evidence="3" id="KW-1185">Reference proteome</keyword>
<evidence type="ECO:0000313" key="3">
    <source>
        <dbReference type="Proteomes" id="UP000185944"/>
    </source>
</evidence>
<dbReference type="RefSeq" id="XP_067544668.1">
    <property type="nucleotide sequence ID" value="XM_067689661.1"/>
</dbReference>
<dbReference type="GeneID" id="93648593"/>
<organism evidence="2 3">
    <name type="scientific">Nematocida displodere</name>
    <dbReference type="NCBI Taxonomy" id="1805483"/>
    <lineage>
        <taxon>Eukaryota</taxon>
        <taxon>Fungi</taxon>
        <taxon>Fungi incertae sedis</taxon>
        <taxon>Microsporidia</taxon>
        <taxon>Nematocida</taxon>
    </lineage>
</organism>
<protein>
    <recommendedName>
        <fullName evidence="4">RING-type domain-containing protein</fullName>
    </recommendedName>
</protein>
<dbReference type="VEuPathDB" id="MicrosporidiaDB:NEDG_02243"/>
<reference evidence="2 3" key="1">
    <citation type="submission" date="2016-02" db="EMBL/GenBank/DDBJ databases">
        <title>Discovery of a natural microsporidian pathogen with a broad tissue tropism in Caenorhabditis elegans.</title>
        <authorList>
            <person name="Luallen R.J."/>
            <person name="Reinke A.W."/>
            <person name="Tong L."/>
            <person name="Botts M.R."/>
            <person name="Felix M.-A."/>
            <person name="Troemel E.R."/>
        </authorList>
    </citation>
    <scope>NUCLEOTIDE SEQUENCE [LARGE SCALE GENOMIC DNA]</scope>
    <source>
        <strain evidence="2 3">JUm2807</strain>
    </source>
</reference>
<evidence type="ECO:0008006" key="4">
    <source>
        <dbReference type="Google" id="ProtNLM"/>
    </source>
</evidence>
<feature type="signal peptide" evidence="1">
    <location>
        <begin position="1"/>
        <end position="46"/>
    </location>
</feature>
<gene>
    <name evidence="2" type="ORF">NEDG_02243</name>
</gene>
<name>A0A177EE76_9MICR</name>
<proteinExistence type="predicted"/>
<accession>A0A177EE76</accession>
<evidence type="ECO:0000256" key="1">
    <source>
        <dbReference type="SAM" id="SignalP"/>
    </source>
</evidence>
<dbReference type="SUPFAM" id="SSF57850">
    <property type="entry name" value="RING/U-box"/>
    <property type="match status" value="1"/>
</dbReference>
<dbReference type="EMBL" id="LTDL01000034">
    <property type="protein sequence ID" value="OAG30267.1"/>
    <property type="molecule type" value="Genomic_DNA"/>
</dbReference>